<proteinExistence type="predicted"/>
<dbReference type="Proteomes" id="UP000663845">
    <property type="component" value="Unassembled WGS sequence"/>
</dbReference>
<dbReference type="EMBL" id="CAJNOG010001648">
    <property type="protein sequence ID" value="CAF1461396.1"/>
    <property type="molecule type" value="Genomic_DNA"/>
</dbReference>
<accession>A0A815M687</accession>
<dbReference type="EMBL" id="CAJOAZ010005088">
    <property type="protein sequence ID" value="CAF4086967.1"/>
    <property type="molecule type" value="Genomic_DNA"/>
</dbReference>
<evidence type="ECO:0000313" key="1">
    <source>
        <dbReference type="EMBL" id="CAF1416212.1"/>
    </source>
</evidence>
<dbReference type="EMBL" id="CAJNOM010004501">
    <property type="protein sequence ID" value="CAF1656273.1"/>
    <property type="molecule type" value="Genomic_DNA"/>
</dbReference>
<dbReference type="EMBL" id="CAJNOI010004125">
    <property type="protein sequence ID" value="CAF1537931.1"/>
    <property type="molecule type" value="Genomic_DNA"/>
</dbReference>
<keyword evidence="7" id="KW-1185">Reference proteome</keyword>
<evidence type="ECO:0000313" key="8">
    <source>
        <dbReference type="Proteomes" id="UP000663891"/>
    </source>
</evidence>
<reference evidence="1" key="1">
    <citation type="submission" date="2021-02" db="EMBL/GenBank/DDBJ databases">
        <authorList>
            <person name="Nowell W R."/>
        </authorList>
    </citation>
    <scope>NUCLEOTIDE SEQUENCE</scope>
</reference>
<evidence type="ECO:0000313" key="2">
    <source>
        <dbReference type="EMBL" id="CAF1461396.1"/>
    </source>
</evidence>
<dbReference type="Proteomes" id="UP000663891">
    <property type="component" value="Unassembled WGS sequence"/>
</dbReference>
<gene>
    <name evidence="3" type="ORF">BJG266_LOCUS45369</name>
    <name evidence="2" type="ORF">JYZ213_LOCUS41275</name>
    <name evidence="5" type="ORF">OKA104_LOCUS1816</name>
    <name evidence="6" type="ORF">OXD698_LOCUS34662</name>
    <name evidence="4" type="ORF">QVE165_LOCUS62361</name>
    <name evidence="1" type="ORF">VCS650_LOCUS37431</name>
</gene>
<dbReference type="EMBL" id="CAJOAY010000046">
    <property type="protein sequence ID" value="CAF3506893.1"/>
    <property type="molecule type" value="Genomic_DNA"/>
</dbReference>
<sequence>MESDVTTTTDWIYRRFFLSNIRSAPRLFCCNTSDGFTFGQINLDNDELVCESVDTNHFGFQINHLCWLSNTIYRPSRKQIKIGLTTLPTLNRNQQTSFIYNSENDISTQNLQCLDEISSRLTPTSIDSNQSNDRIAISYLNGTVKIYNSLQYHLSYQSIFPNHGVLHKIEWNPIESHLLLLAHQNRINIFDFQRQTIELTLSNAGKEHLADCTWKTNDIIVGRHRQQILIWDKRASREPIRNETLDIFGHSEKLKCSLASPNHLLSVYDSRLAKIKIYDFRYLTMRQVESFDKISSSFLDYHWTIDKMAIVVATHQGLLHWIDIDIPLNSKILNKKQ</sequence>
<evidence type="ECO:0000313" key="4">
    <source>
        <dbReference type="EMBL" id="CAF1656273.1"/>
    </source>
</evidence>
<dbReference type="Proteomes" id="UP000663881">
    <property type="component" value="Unassembled WGS sequence"/>
</dbReference>
<evidence type="ECO:0000313" key="7">
    <source>
        <dbReference type="Proteomes" id="UP000663832"/>
    </source>
</evidence>
<dbReference type="SUPFAM" id="SSF50978">
    <property type="entry name" value="WD40 repeat-like"/>
    <property type="match status" value="1"/>
</dbReference>
<dbReference type="Proteomes" id="UP000663877">
    <property type="component" value="Unassembled WGS sequence"/>
</dbReference>
<name>A0A815M687_9BILA</name>
<evidence type="ECO:0000313" key="6">
    <source>
        <dbReference type="EMBL" id="CAF4086967.1"/>
    </source>
</evidence>
<dbReference type="Gene3D" id="2.130.10.10">
    <property type="entry name" value="YVTN repeat-like/Quinoprotein amine dehydrogenase"/>
    <property type="match status" value="1"/>
</dbReference>
<dbReference type="InterPro" id="IPR015943">
    <property type="entry name" value="WD40/YVTN_repeat-like_dom_sf"/>
</dbReference>
<organism evidence="1 8">
    <name type="scientific">Adineta steineri</name>
    <dbReference type="NCBI Taxonomy" id="433720"/>
    <lineage>
        <taxon>Eukaryota</taxon>
        <taxon>Metazoa</taxon>
        <taxon>Spiralia</taxon>
        <taxon>Gnathifera</taxon>
        <taxon>Rotifera</taxon>
        <taxon>Eurotatoria</taxon>
        <taxon>Bdelloidea</taxon>
        <taxon>Adinetida</taxon>
        <taxon>Adinetidae</taxon>
        <taxon>Adineta</taxon>
    </lineage>
</organism>
<dbReference type="InterPro" id="IPR036322">
    <property type="entry name" value="WD40_repeat_dom_sf"/>
</dbReference>
<dbReference type="EMBL" id="CAJNON010001010">
    <property type="protein sequence ID" value="CAF1416212.1"/>
    <property type="molecule type" value="Genomic_DNA"/>
</dbReference>
<protein>
    <submittedName>
        <fullName evidence="1">Uncharacterized protein</fullName>
    </submittedName>
</protein>
<dbReference type="AlphaFoldDB" id="A0A815M687"/>
<dbReference type="OrthoDB" id="9972230at2759"/>
<dbReference type="Proteomes" id="UP000663844">
    <property type="component" value="Unassembled WGS sequence"/>
</dbReference>
<evidence type="ECO:0000313" key="3">
    <source>
        <dbReference type="EMBL" id="CAF1537931.1"/>
    </source>
</evidence>
<evidence type="ECO:0000313" key="5">
    <source>
        <dbReference type="EMBL" id="CAF3506893.1"/>
    </source>
</evidence>
<comment type="caution">
    <text evidence="1">The sequence shown here is derived from an EMBL/GenBank/DDBJ whole genome shotgun (WGS) entry which is preliminary data.</text>
</comment>
<dbReference type="Proteomes" id="UP000663832">
    <property type="component" value="Unassembled WGS sequence"/>
</dbReference>